<keyword evidence="1" id="KW-0812">Transmembrane</keyword>
<protein>
    <submittedName>
        <fullName evidence="2">DUF4267 domain-containing protein</fullName>
    </submittedName>
</protein>
<keyword evidence="1" id="KW-1133">Transmembrane helix</keyword>
<dbReference type="Proteomes" id="UP001611383">
    <property type="component" value="Chromosome"/>
</dbReference>
<dbReference type="EMBL" id="CP043494">
    <property type="protein sequence ID" value="WNG47685.1"/>
    <property type="molecule type" value="Genomic_DNA"/>
</dbReference>
<dbReference type="Pfam" id="PF14087">
    <property type="entry name" value="DUF4267"/>
    <property type="match status" value="1"/>
</dbReference>
<keyword evidence="1" id="KW-0472">Membrane</keyword>
<feature type="transmembrane region" description="Helical" evidence="1">
    <location>
        <begin position="109"/>
        <end position="131"/>
    </location>
</feature>
<dbReference type="RefSeq" id="WP_395804310.1">
    <property type="nucleotide sequence ID" value="NZ_CP043494.1"/>
</dbReference>
<reference evidence="2 3" key="1">
    <citation type="submission" date="2019-08" db="EMBL/GenBank/DDBJ databases">
        <title>Archangium and Cystobacter genomes.</title>
        <authorList>
            <person name="Chen I.-C.K."/>
            <person name="Wielgoss S."/>
        </authorList>
    </citation>
    <scope>NUCLEOTIDE SEQUENCE [LARGE SCALE GENOMIC DNA]</scope>
    <source>
        <strain evidence="2 3">Cbm 6</strain>
    </source>
</reference>
<feature type="transmembrane region" description="Helical" evidence="1">
    <location>
        <begin position="12"/>
        <end position="34"/>
    </location>
</feature>
<dbReference type="InterPro" id="IPR025363">
    <property type="entry name" value="DUF4267"/>
</dbReference>
<accession>A0ABY9WX13</accession>
<name>A0ABY9WX13_9BACT</name>
<feature type="transmembrane region" description="Helical" evidence="1">
    <location>
        <begin position="54"/>
        <end position="75"/>
    </location>
</feature>
<gene>
    <name evidence="2" type="ORF">F0U60_28825</name>
</gene>
<proteinExistence type="predicted"/>
<evidence type="ECO:0000256" key="1">
    <source>
        <dbReference type="SAM" id="Phobius"/>
    </source>
</evidence>
<evidence type="ECO:0000313" key="3">
    <source>
        <dbReference type="Proteomes" id="UP001611383"/>
    </source>
</evidence>
<sequence length="142" mass="14769">METQRNDLSWKLTSPTALLTLLLGAFMLFLSILSRVDPVGGARGFGLPLSGSEALPWLSIKSGRDLGIGLALVAIVATRQRLAAGLFVLASTVMPVVDALTVLKSGASLALALSVHGSAAVYCVVLASALLRPSAIRKDRQS</sequence>
<organism evidence="2 3">
    <name type="scientific">Archangium minus</name>
    <dbReference type="NCBI Taxonomy" id="83450"/>
    <lineage>
        <taxon>Bacteria</taxon>
        <taxon>Pseudomonadati</taxon>
        <taxon>Myxococcota</taxon>
        <taxon>Myxococcia</taxon>
        <taxon>Myxococcales</taxon>
        <taxon>Cystobacterineae</taxon>
        <taxon>Archangiaceae</taxon>
        <taxon>Archangium</taxon>
    </lineage>
</organism>
<keyword evidence="3" id="KW-1185">Reference proteome</keyword>
<evidence type="ECO:0000313" key="2">
    <source>
        <dbReference type="EMBL" id="WNG47685.1"/>
    </source>
</evidence>
<feature type="transmembrane region" description="Helical" evidence="1">
    <location>
        <begin position="82"/>
        <end position="103"/>
    </location>
</feature>